<dbReference type="OrthoDB" id="2431372at2759"/>
<organism evidence="1 2">
    <name type="scientific">Cetraspora pellucida</name>
    <dbReference type="NCBI Taxonomy" id="1433469"/>
    <lineage>
        <taxon>Eukaryota</taxon>
        <taxon>Fungi</taxon>
        <taxon>Fungi incertae sedis</taxon>
        <taxon>Mucoromycota</taxon>
        <taxon>Glomeromycotina</taxon>
        <taxon>Glomeromycetes</taxon>
        <taxon>Diversisporales</taxon>
        <taxon>Gigasporaceae</taxon>
        <taxon>Cetraspora</taxon>
    </lineage>
</organism>
<protein>
    <submittedName>
        <fullName evidence="1">4835_t:CDS:1</fullName>
    </submittedName>
</protein>
<proteinExistence type="predicted"/>
<gene>
    <name evidence="1" type="ORF">CPELLU_LOCUS15878</name>
</gene>
<dbReference type="Proteomes" id="UP000789759">
    <property type="component" value="Unassembled WGS sequence"/>
</dbReference>
<reference evidence="1" key="1">
    <citation type="submission" date="2021-06" db="EMBL/GenBank/DDBJ databases">
        <authorList>
            <person name="Kallberg Y."/>
            <person name="Tangrot J."/>
            <person name="Rosling A."/>
        </authorList>
    </citation>
    <scope>NUCLEOTIDE SEQUENCE</scope>
    <source>
        <strain evidence="1">FL966</strain>
    </source>
</reference>
<evidence type="ECO:0000313" key="1">
    <source>
        <dbReference type="EMBL" id="CAG8770977.1"/>
    </source>
</evidence>
<keyword evidence="2" id="KW-1185">Reference proteome</keyword>
<evidence type="ECO:0000313" key="2">
    <source>
        <dbReference type="Proteomes" id="UP000789759"/>
    </source>
</evidence>
<accession>A0A9N9JA74</accession>
<dbReference type="EMBL" id="CAJVQA010021864">
    <property type="protein sequence ID" value="CAG8770977.1"/>
    <property type="molecule type" value="Genomic_DNA"/>
</dbReference>
<sequence>TSFLEATSNILSENEEFSDIWNCVNKDASLEHGHYKASCRPNDICLHLAQQCLNVPDDIRYFWRDFIIEEKESTQKSKNNQSEITTHF</sequence>
<comment type="caution">
    <text evidence="1">The sequence shown here is derived from an EMBL/GenBank/DDBJ whole genome shotgun (WGS) entry which is preliminary data.</text>
</comment>
<name>A0A9N9JA74_9GLOM</name>
<dbReference type="AlphaFoldDB" id="A0A9N9JA74"/>
<feature type="non-terminal residue" evidence="1">
    <location>
        <position position="88"/>
    </location>
</feature>